<feature type="compositionally biased region" description="Basic and acidic residues" evidence="1">
    <location>
        <begin position="116"/>
        <end position="128"/>
    </location>
</feature>
<reference evidence="2" key="2">
    <citation type="submission" date="2022-06" db="UniProtKB">
        <authorList>
            <consortium name="EnsemblMetazoa"/>
        </authorList>
    </citation>
    <scope>IDENTIFICATION</scope>
    <source>
        <strain evidence="2">PS312</strain>
    </source>
</reference>
<protein>
    <submittedName>
        <fullName evidence="2">Uncharacterized protein</fullName>
    </submittedName>
</protein>
<proteinExistence type="predicted"/>
<name>A0A2A6CB74_PRIPA</name>
<evidence type="ECO:0000256" key="1">
    <source>
        <dbReference type="SAM" id="MobiDB-lite"/>
    </source>
</evidence>
<dbReference type="AlphaFoldDB" id="A0A2A6CB74"/>
<feature type="region of interest" description="Disordered" evidence="1">
    <location>
        <begin position="21"/>
        <end position="137"/>
    </location>
</feature>
<sequence length="249" mass="27609">MLKNSCSSSEEDYKVVASRVAQVSLNSHADSATTRPRRRRARKPRDSRMEVDPSAPSGSIQRPTSSKMEVDKNEEDDDFSSFESDSTISSKSSNGKEADDEQSDWVGDAEAVLLRSPREVPETSGSDRRLRHLKRPHQSSIHRIVERYARDPRATAPLTIESKDSPNSVSFGRLLQMHKLEVVKRGKGTVVIAKKPKISGDYDPSTGKGSVVVENRKDLNLVWAALSVFGTHARSRVSIHLSQLTEVSI</sequence>
<organism evidence="2 3">
    <name type="scientific">Pristionchus pacificus</name>
    <name type="common">Parasitic nematode worm</name>
    <dbReference type="NCBI Taxonomy" id="54126"/>
    <lineage>
        <taxon>Eukaryota</taxon>
        <taxon>Metazoa</taxon>
        <taxon>Ecdysozoa</taxon>
        <taxon>Nematoda</taxon>
        <taxon>Chromadorea</taxon>
        <taxon>Rhabditida</taxon>
        <taxon>Rhabditina</taxon>
        <taxon>Diplogasteromorpha</taxon>
        <taxon>Diplogasteroidea</taxon>
        <taxon>Neodiplogasteridae</taxon>
        <taxon>Pristionchus</taxon>
    </lineage>
</organism>
<feature type="compositionally biased region" description="Low complexity" evidence="1">
    <location>
        <begin position="81"/>
        <end position="93"/>
    </location>
</feature>
<accession>A0A2A6CB74</accession>
<reference evidence="3" key="1">
    <citation type="journal article" date="2008" name="Nat. Genet.">
        <title>The Pristionchus pacificus genome provides a unique perspective on nematode lifestyle and parasitism.</title>
        <authorList>
            <person name="Dieterich C."/>
            <person name="Clifton S.W."/>
            <person name="Schuster L.N."/>
            <person name="Chinwalla A."/>
            <person name="Delehaunty K."/>
            <person name="Dinkelacker I."/>
            <person name="Fulton L."/>
            <person name="Fulton R."/>
            <person name="Godfrey J."/>
            <person name="Minx P."/>
            <person name="Mitreva M."/>
            <person name="Roeseler W."/>
            <person name="Tian H."/>
            <person name="Witte H."/>
            <person name="Yang S.P."/>
            <person name="Wilson R.K."/>
            <person name="Sommer R.J."/>
        </authorList>
    </citation>
    <scope>NUCLEOTIDE SEQUENCE [LARGE SCALE GENOMIC DNA]</scope>
    <source>
        <strain evidence="3">PS312</strain>
    </source>
</reference>
<evidence type="ECO:0000313" key="3">
    <source>
        <dbReference type="Proteomes" id="UP000005239"/>
    </source>
</evidence>
<feature type="compositionally biased region" description="Polar residues" evidence="1">
    <location>
        <begin position="56"/>
        <end position="67"/>
    </location>
</feature>
<gene>
    <name evidence="2" type="primary">WBGene00283300</name>
</gene>
<keyword evidence="3" id="KW-1185">Reference proteome</keyword>
<evidence type="ECO:0000313" key="2">
    <source>
        <dbReference type="EnsemblMetazoa" id="PPA44931.1"/>
    </source>
</evidence>
<accession>A0A8R1UZX4</accession>
<dbReference type="EnsemblMetazoa" id="PPA44931.1">
    <property type="protein sequence ID" value="PPA44931.1"/>
    <property type="gene ID" value="WBGene00283300"/>
</dbReference>
<dbReference type="Proteomes" id="UP000005239">
    <property type="component" value="Unassembled WGS sequence"/>
</dbReference>